<feature type="chain" id="PRO_5031562577" evidence="8">
    <location>
        <begin position="24"/>
        <end position="424"/>
    </location>
</feature>
<feature type="active site" description="Nucleophile" evidence="7">
    <location>
        <position position="117"/>
    </location>
</feature>
<evidence type="ECO:0000313" key="10">
    <source>
        <dbReference type="EMBL" id="MBB6483448.1"/>
    </source>
</evidence>
<dbReference type="GO" id="GO:0071972">
    <property type="term" value="F:peptidoglycan L,D-transpeptidase activity"/>
    <property type="evidence" value="ECO:0007669"/>
    <property type="project" value="TreeGrafter"/>
</dbReference>
<dbReference type="GO" id="GO:0005576">
    <property type="term" value="C:extracellular region"/>
    <property type="evidence" value="ECO:0007669"/>
    <property type="project" value="TreeGrafter"/>
</dbReference>
<dbReference type="Pfam" id="PF01471">
    <property type="entry name" value="PG_binding_1"/>
    <property type="match status" value="1"/>
</dbReference>
<dbReference type="InterPro" id="IPR002477">
    <property type="entry name" value="Peptidoglycan-bd-like"/>
</dbReference>
<dbReference type="UniPathway" id="UPA00219"/>
<dbReference type="PANTHER" id="PTHR30582:SF2">
    <property type="entry name" value="L,D-TRANSPEPTIDASE YCIB-RELATED"/>
    <property type="match status" value="1"/>
</dbReference>
<dbReference type="NCBIfam" id="NF004786">
    <property type="entry name" value="PRK06132.1-3"/>
    <property type="match status" value="1"/>
</dbReference>
<dbReference type="Proteomes" id="UP000565576">
    <property type="component" value="Unassembled WGS sequence"/>
</dbReference>
<keyword evidence="5 7" id="KW-0573">Peptidoglycan synthesis</keyword>
<dbReference type="GO" id="GO:0016740">
    <property type="term" value="F:transferase activity"/>
    <property type="evidence" value="ECO:0007669"/>
    <property type="project" value="UniProtKB-KW"/>
</dbReference>
<feature type="active site" description="Proton donor/acceptor" evidence="7">
    <location>
        <position position="103"/>
    </location>
</feature>
<dbReference type="PROSITE" id="PS52029">
    <property type="entry name" value="LD_TPASE"/>
    <property type="match status" value="1"/>
</dbReference>
<evidence type="ECO:0000256" key="2">
    <source>
        <dbReference type="ARBA" id="ARBA00005992"/>
    </source>
</evidence>
<dbReference type="GO" id="GO:0018104">
    <property type="term" value="P:peptidoglycan-protein cross-linking"/>
    <property type="evidence" value="ECO:0007669"/>
    <property type="project" value="TreeGrafter"/>
</dbReference>
<dbReference type="InterPro" id="IPR038063">
    <property type="entry name" value="Transpep_catalytic_dom"/>
</dbReference>
<dbReference type="InterPro" id="IPR036366">
    <property type="entry name" value="PGBDSf"/>
</dbReference>
<evidence type="ECO:0000313" key="11">
    <source>
        <dbReference type="Proteomes" id="UP000565576"/>
    </source>
</evidence>
<dbReference type="PANTHER" id="PTHR30582">
    <property type="entry name" value="L,D-TRANSPEPTIDASE"/>
    <property type="match status" value="1"/>
</dbReference>
<dbReference type="NCBIfam" id="NF004785">
    <property type="entry name" value="PRK06132.1-2"/>
    <property type="match status" value="1"/>
</dbReference>
<dbReference type="InterPro" id="IPR036365">
    <property type="entry name" value="PGBD-like_sf"/>
</dbReference>
<accession>A0A7X0IMX3</accession>
<feature type="signal peptide" evidence="8">
    <location>
        <begin position="1"/>
        <end position="23"/>
    </location>
</feature>
<proteinExistence type="inferred from homology"/>
<dbReference type="SUPFAM" id="SSF47090">
    <property type="entry name" value="PGBD-like"/>
    <property type="match status" value="1"/>
</dbReference>
<dbReference type="Gene3D" id="1.10.101.10">
    <property type="entry name" value="PGBD-like superfamily/PGBD"/>
    <property type="match status" value="1"/>
</dbReference>
<dbReference type="PIRSF" id="PIRSF029342">
    <property type="entry name" value="UCP029342_ErfK/YbiS/YcfS/YnhG"/>
    <property type="match status" value="1"/>
</dbReference>
<comment type="pathway">
    <text evidence="1 7">Cell wall biogenesis; peptidoglycan biosynthesis.</text>
</comment>
<dbReference type="RefSeq" id="WP_184701825.1">
    <property type="nucleotide sequence ID" value="NZ_JACHBG010000001.1"/>
</dbReference>
<evidence type="ECO:0000256" key="5">
    <source>
        <dbReference type="ARBA" id="ARBA00022984"/>
    </source>
</evidence>
<comment type="similarity">
    <text evidence="2">Belongs to the YkuD family.</text>
</comment>
<gene>
    <name evidence="10" type="ORF">GGD46_000691</name>
</gene>
<evidence type="ECO:0000256" key="7">
    <source>
        <dbReference type="PROSITE-ProRule" id="PRU01373"/>
    </source>
</evidence>
<reference evidence="10 11" key="1">
    <citation type="submission" date="2020-08" db="EMBL/GenBank/DDBJ databases">
        <title>Genomic Encyclopedia of Type Strains, Phase IV (KMG-V): Genome sequencing to study the core and pangenomes of soil and plant-associated prokaryotes.</title>
        <authorList>
            <person name="Whitman W."/>
        </authorList>
    </citation>
    <scope>NUCLEOTIDE SEQUENCE [LARGE SCALE GENOMIC DNA]</scope>
    <source>
        <strain evidence="10 11">SEMIA 4060</strain>
    </source>
</reference>
<dbReference type="Gene3D" id="2.40.440.10">
    <property type="entry name" value="L,D-transpeptidase catalytic domain-like"/>
    <property type="match status" value="1"/>
</dbReference>
<keyword evidence="3" id="KW-0808">Transferase</keyword>
<dbReference type="EMBL" id="JACHBG010000001">
    <property type="protein sequence ID" value="MBB6483448.1"/>
    <property type="molecule type" value="Genomic_DNA"/>
</dbReference>
<dbReference type="InterPro" id="IPR016915">
    <property type="entry name" value="UCP029342"/>
</dbReference>
<evidence type="ECO:0000259" key="9">
    <source>
        <dbReference type="PROSITE" id="PS52029"/>
    </source>
</evidence>
<dbReference type="InterPro" id="IPR005490">
    <property type="entry name" value="LD_TPept_cat_dom"/>
</dbReference>
<protein>
    <submittedName>
        <fullName evidence="10">Peptidoglycan hydrolase-like protein with peptidoglycan-binding domain</fullName>
    </submittedName>
</protein>
<keyword evidence="10" id="KW-0378">Hydrolase</keyword>
<sequence>MKPFFLLGLALLSATALSQPSFAAASDARTLQIVVSKDRQSLAVYDGDQVVATSKVSTGKRGHTTPSGIFSILEKKVYHESNLYSASPMPFMQRLTWSGIALHESNSVPNYPASHGCVRMPKAFAKMLYQMTERGVHVVIANQPLVPQPVENAMLFQPQAAPPPALFSGIELRPSTASFLPQAQSLQVATNDVTSIKLPQATAVAAPPIDLAPLSILITRRGLRENVRDLQGLLNDIGFITGTPDGMLGPSTVQAIEDFRKAHNIKATGGLVSPALMKAVYAAAGKGEPPNGAIMVRQNFKPLFEGPAIIAEPQEALGVHFFTANAIDRISGKADWFGMTLEEDLSSKMKKRYGITSEEQSQSLDAAGQALGRITIPDDIRHRIEDLLTSGSSLTISDTGVGPETGNETDFITITNSGALGKKG</sequence>
<evidence type="ECO:0000256" key="3">
    <source>
        <dbReference type="ARBA" id="ARBA00022679"/>
    </source>
</evidence>
<evidence type="ECO:0000256" key="1">
    <source>
        <dbReference type="ARBA" id="ARBA00004752"/>
    </source>
</evidence>
<name>A0A7X0IMX3_9HYPH</name>
<dbReference type="CDD" id="cd16913">
    <property type="entry name" value="YkuD_like"/>
    <property type="match status" value="1"/>
</dbReference>
<comment type="caution">
    <text evidence="10">The sequence shown here is derived from an EMBL/GenBank/DDBJ whole genome shotgun (WGS) entry which is preliminary data.</text>
</comment>
<evidence type="ECO:0000256" key="6">
    <source>
        <dbReference type="ARBA" id="ARBA00023316"/>
    </source>
</evidence>
<dbReference type="SUPFAM" id="SSF141523">
    <property type="entry name" value="L,D-transpeptidase catalytic domain-like"/>
    <property type="match status" value="1"/>
</dbReference>
<keyword evidence="4 7" id="KW-0133">Cell shape</keyword>
<keyword evidence="8" id="KW-0732">Signal</keyword>
<dbReference type="InterPro" id="IPR050979">
    <property type="entry name" value="LD-transpeptidase"/>
</dbReference>
<feature type="domain" description="L,D-TPase catalytic" evidence="9">
    <location>
        <begin position="31"/>
        <end position="141"/>
    </location>
</feature>
<dbReference type="AlphaFoldDB" id="A0A7X0IMX3"/>
<evidence type="ECO:0000256" key="4">
    <source>
        <dbReference type="ARBA" id="ARBA00022960"/>
    </source>
</evidence>
<dbReference type="GO" id="GO:0071555">
    <property type="term" value="P:cell wall organization"/>
    <property type="evidence" value="ECO:0007669"/>
    <property type="project" value="UniProtKB-UniRule"/>
</dbReference>
<dbReference type="GO" id="GO:0008360">
    <property type="term" value="P:regulation of cell shape"/>
    <property type="evidence" value="ECO:0007669"/>
    <property type="project" value="UniProtKB-UniRule"/>
</dbReference>
<evidence type="ECO:0000256" key="8">
    <source>
        <dbReference type="SAM" id="SignalP"/>
    </source>
</evidence>
<keyword evidence="6 7" id="KW-0961">Cell wall biogenesis/degradation</keyword>
<dbReference type="Pfam" id="PF03734">
    <property type="entry name" value="YkuD"/>
    <property type="match status" value="1"/>
</dbReference>
<organism evidence="10 11">
    <name type="scientific">Rhizobium lusitanum</name>
    <dbReference type="NCBI Taxonomy" id="293958"/>
    <lineage>
        <taxon>Bacteria</taxon>
        <taxon>Pseudomonadati</taxon>
        <taxon>Pseudomonadota</taxon>
        <taxon>Alphaproteobacteria</taxon>
        <taxon>Hyphomicrobiales</taxon>
        <taxon>Rhizobiaceae</taxon>
        <taxon>Rhizobium/Agrobacterium group</taxon>
        <taxon>Rhizobium</taxon>
    </lineage>
</organism>